<dbReference type="AlphaFoldDB" id="A0AAN8MCT9"/>
<gene>
    <name evidence="1" type="ORF">J4Q44_G00064070</name>
</gene>
<sequence length="70" mass="7623">MGHSVHNIDISKPLAQTTPYTLSAICRVQLKPGFIREENTSSACQSPSKVSICPLKTVTTPNCSQVKTMF</sequence>
<reference evidence="1 2" key="1">
    <citation type="submission" date="2021-04" db="EMBL/GenBank/DDBJ databases">
        <authorList>
            <person name="De Guttry C."/>
            <person name="Zahm M."/>
            <person name="Klopp C."/>
            <person name="Cabau C."/>
            <person name="Louis A."/>
            <person name="Berthelot C."/>
            <person name="Parey E."/>
            <person name="Roest Crollius H."/>
            <person name="Montfort J."/>
            <person name="Robinson-Rechavi M."/>
            <person name="Bucao C."/>
            <person name="Bouchez O."/>
            <person name="Gislard M."/>
            <person name="Lluch J."/>
            <person name="Milhes M."/>
            <person name="Lampietro C."/>
            <person name="Lopez Roques C."/>
            <person name="Donnadieu C."/>
            <person name="Braasch I."/>
            <person name="Desvignes T."/>
            <person name="Postlethwait J."/>
            <person name="Bobe J."/>
            <person name="Wedekind C."/>
            <person name="Guiguen Y."/>
        </authorList>
    </citation>
    <scope>NUCLEOTIDE SEQUENCE [LARGE SCALE GENOMIC DNA]</scope>
    <source>
        <strain evidence="1">Cs_M1</strain>
        <tissue evidence="1">Blood</tissue>
    </source>
</reference>
<organism evidence="1 2">
    <name type="scientific">Coregonus suidteri</name>
    <dbReference type="NCBI Taxonomy" id="861788"/>
    <lineage>
        <taxon>Eukaryota</taxon>
        <taxon>Metazoa</taxon>
        <taxon>Chordata</taxon>
        <taxon>Craniata</taxon>
        <taxon>Vertebrata</taxon>
        <taxon>Euteleostomi</taxon>
        <taxon>Actinopterygii</taxon>
        <taxon>Neopterygii</taxon>
        <taxon>Teleostei</taxon>
        <taxon>Protacanthopterygii</taxon>
        <taxon>Salmoniformes</taxon>
        <taxon>Salmonidae</taxon>
        <taxon>Coregoninae</taxon>
        <taxon>Coregonus</taxon>
    </lineage>
</organism>
<dbReference type="Proteomes" id="UP001356427">
    <property type="component" value="Unassembled WGS sequence"/>
</dbReference>
<evidence type="ECO:0000313" key="2">
    <source>
        <dbReference type="Proteomes" id="UP001356427"/>
    </source>
</evidence>
<keyword evidence="2" id="KW-1185">Reference proteome</keyword>
<dbReference type="EMBL" id="JAGTTL010000004">
    <property type="protein sequence ID" value="KAK6324068.1"/>
    <property type="molecule type" value="Genomic_DNA"/>
</dbReference>
<protein>
    <submittedName>
        <fullName evidence="1">Uncharacterized protein</fullName>
    </submittedName>
</protein>
<evidence type="ECO:0000313" key="1">
    <source>
        <dbReference type="EMBL" id="KAK6324068.1"/>
    </source>
</evidence>
<accession>A0AAN8MCT9</accession>
<name>A0AAN8MCT9_9TELE</name>
<proteinExistence type="predicted"/>
<comment type="caution">
    <text evidence="1">The sequence shown here is derived from an EMBL/GenBank/DDBJ whole genome shotgun (WGS) entry which is preliminary data.</text>
</comment>